<dbReference type="OrthoDB" id="9795846at2"/>
<gene>
    <name evidence="1" type="ORF">D6C00_04995</name>
</gene>
<protein>
    <submittedName>
        <fullName evidence="1">Segregation and condensation protein A</fullName>
    </submittedName>
</protein>
<reference evidence="1 2" key="1">
    <citation type="journal article" date="2010" name="Int. J. Syst. Evol. Microbiol.">
        <title>Thiohalobacter thiocyanaticus gen. nov., sp. nov., a moderately halophilic, sulfur-oxidizing gammaproteobacterium from hypersaline lakes, that utilizes thiocyanate.</title>
        <authorList>
            <person name="Sorokin D.Y."/>
            <person name="Kovaleva O.L."/>
            <person name="Tourova T.P."/>
            <person name="Muyzer G."/>
        </authorList>
    </citation>
    <scope>NUCLEOTIDE SEQUENCE [LARGE SCALE GENOMIC DNA]</scope>
    <source>
        <strain evidence="1 2">Hrh1</strain>
    </source>
</reference>
<dbReference type="AlphaFoldDB" id="A0A426QHX7"/>
<organism evidence="1 2">
    <name type="scientific">Thiohalobacter thiocyanaticus</name>
    <dbReference type="NCBI Taxonomy" id="585455"/>
    <lineage>
        <taxon>Bacteria</taxon>
        <taxon>Pseudomonadati</taxon>
        <taxon>Pseudomonadota</taxon>
        <taxon>Gammaproteobacteria</taxon>
        <taxon>Thiohalobacterales</taxon>
        <taxon>Thiohalobacteraceae</taxon>
        <taxon>Thiohalobacter</taxon>
    </lineage>
</organism>
<comment type="caution">
    <text evidence="1">The sequence shown here is derived from an EMBL/GenBank/DDBJ whole genome shotgun (WGS) entry which is preliminary data.</text>
</comment>
<accession>A0A426QHX7</accession>
<dbReference type="RefSeq" id="WP_125180597.1">
    <property type="nucleotide sequence ID" value="NZ_QZMU01000001.1"/>
</dbReference>
<name>A0A426QHX7_9GAMM</name>
<dbReference type="Proteomes" id="UP000287798">
    <property type="component" value="Unassembled WGS sequence"/>
</dbReference>
<keyword evidence="2" id="KW-1185">Reference proteome</keyword>
<evidence type="ECO:0000313" key="2">
    <source>
        <dbReference type="Proteomes" id="UP000287798"/>
    </source>
</evidence>
<sequence length="101" mass="11455">MSTEPELSKEERILRMMKRVLTDVAKDTHAKPGFRHPLSDNTIEGIRDCLALIAAREQELAEEFGRAMNMRPRFVDEPRREVVVPLDSASLRGNKPSGSDH</sequence>
<dbReference type="EMBL" id="QZMU01000001">
    <property type="protein sequence ID" value="RRQ21358.1"/>
    <property type="molecule type" value="Genomic_DNA"/>
</dbReference>
<evidence type="ECO:0000313" key="1">
    <source>
        <dbReference type="EMBL" id="RRQ21358.1"/>
    </source>
</evidence>
<proteinExistence type="predicted"/>